<feature type="compositionally biased region" description="Basic and acidic residues" evidence="1">
    <location>
        <begin position="357"/>
        <end position="374"/>
    </location>
</feature>
<organism evidence="2 3">
    <name type="scientific">Ignelater luminosus</name>
    <name type="common">Cucubano</name>
    <name type="synonym">Pyrophorus luminosus</name>
    <dbReference type="NCBI Taxonomy" id="2038154"/>
    <lineage>
        <taxon>Eukaryota</taxon>
        <taxon>Metazoa</taxon>
        <taxon>Ecdysozoa</taxon>
        <taxon>Arthropoda</taxon>
        <taxon>Hexapoda</taxon>
        <taxon>Insecta</taxon>
        <taxon>Pterygota</taxon>
        <taxon>Neoptera</taxon>
        <taxon>Endopterygota</taxon>
        <taxon>Coleoptera</taxon>
        <taxon>Polyphaga</taxon>
        <taxon>Elateriformia</taxon>
        <taxon>Elateroidea</taxon>
        <taxon>Elateridae</taxon>
        <taxon>Agrypninae</taxon>
        <taxon>Pyrophorini</taxon>
        <taxon>Ignelater</taxon>
    </lineage>
</organism>
<evidence type="ECO:0000313" key="3">
    <source>
        <dbReference type="Proteomes" id="UP000801492"/>
    </source>
</evidence>
<feature type="non-terminal residue" evidence="2">
    <location>
        <position position="471"/>
    </location>
</feature>
<dbReference type="PANTHER" id="PTHR33480:SF1">
    <property type="entry name" value="TYR RECOMBINASE DOMAIN-CONTAINING PROTEIN"/>
    <property type="match status" value="1"/>
</dbReference>
<evidence type="ECO:0000313" key="2">
    <source>
        <dbReference type="EMBL" id="KAF2886893.1"/>
    </source>
</evidence>
<accession>A0A8K0CM02</accession>
<dbReference type="EMBL" id="VTPC01086042">
    <property type="protein sequence ID" value="KAF2886893.1"/>
    <property type="molecule type" value="Genomic_DNA"/>
</dbReference>
<feature type="non-terminal residue" evidence="2">
    <location>
        <position position="1"/>
    </location>
</feature>
<reference evidence="2" key="1">
    <citation type="submission" date="2019-08" db="EMBL/GenBank/DDBJ databases">
        <title>The genome of the North American firefly Photinus pyralis.</title>
        <authorList>
            <consortium name="Photinus pyralis genome working group"/>
            <person name="Fallon T.R."/>
            <person name="Sander Lower S.E."/>
            <person name="Weng J.-K."/>
        </authorList>
    </citation>
    <scope>NUCLEOTIDE SEQUENCE</scope>
    <source>
        <strain evidence="2">TRF0915ILg1</strain>
        <tissue evidence="2">Whole body</tissue>
    </source>
</reference>
<name>A0A8K0CM02_IGNLU</name>
<gene>
    <name evidence="2" type="ORF">ILUMI_19281</name>
</gene>
<dbReference type="Proteomes" id="UP000801492">
    <property type="component" value="Unassembled WGS sequence"/>
</dbReference>
<keyword evidence="3" id="KW-1185">Reference proteome</keyword>
<comment type="caution">
    <text evidence="2">The sequence shown here is derived from an EMBL/GenBank/DDBJ whole genome shotgun (WGS) entry which is preliminary data.</text>
</comment>
<sequence>DANQHYNKKPCARERPTICPICYQDVITHFTRHLFRLHEKHKDVIKIRSLKPGSKERLSLLATLRKQGYFYLYVEKDVLNPVRTSNNSKSAYINVPTFMASMLSKNHEYLRTSRIKKEVFDIMRADDLSAVAKSDSLICLYGETLLAKHKRQQIAIVVSSRIREMARMLMTIKSMDSDVCGMFDAFRPDMFKILILAAKIVSGYDEDKKSFRAPSLALQKLLNICWDDRNEKKNEIKDLRKLIEAHWCNEISSLAIKTLKERQWEKPVQLPLSYLHFKHISGKEFHGKNLNDIELDQDIYYNSESSEDESEDNIESLLERVLRKRSKTDSEMVVNKKHTAKKVTNSLREGCEEEALTTEKTKKNNKEHTAKEVTDSSEEFEEILYKDWLNVESREEVLSKETTTDEDKELRLLKKQPNNKKVTGRIRWIGQETKIDLNYFRHHLKSKTTPKEHECDQFLAKYGERLVNKDW</sequence>
<proteinExistence type="predicted"/>
<protein>
    <submittedName>
        <fullName evidence="2">Uncharacterized protein</fullName>
    </submittedName>
</protein>
<evidence type="ECO:0000256" key="1">
    <source>
        <dbReference type="SAM" id="MobiDB-lite"/>
    </source>
</evidence>
<dbReference type="PANTHER" id="PTHR33480">
    <property type="entry name" value="SET DOMAIN-CONTAINING PROTEIN-RELATED"/>
    <property type="match status" value="1"/>
</dbReference>
<dbReference type="AlphaFoldDB" id="A0A8K0CM02"/>
<feature type="region of interest" description="Disordered" evidence="1">
    <location>
        <begin position="346"/>
        <end position="375"/>
    </location>
</feature>
<dbReference type="OrthoDB" id="6767710at2759"/>